<sequence length="313" mass="36229">MSVKVGDIQLSNRIIRNFKQGDMPWLGELYQAVSAEHALFWWVGDQENWDNVFCAFEDGKMVAKGQVGIINIVPSGCEPGCKHHIYVNLKALPERERDYDLLGELYKVLYERAFVLMKTLPETYGTYLCVGNYAHEIGNNNFFTEKAGFRPLENLYSMKRSLEEPIPDFPLEDRYRHRLWKMEHAEEEATYLKLEAEIWPETPLGLERLREYKANPNWIALNVLDGDTVIGSTMAWLEEGNKGVIEDVFVREPWRQRGIAKYLLYHAMSYLQDHGAASVRLQVKAANETALSLYQSVGFAKDQEEYRFYLPLG</sequence>
<dbReference type="GO" id="GO:0016747">
    <property type="term" value="F:acyltransferase activity, transferring groups other than amino-acyl groups"/>
    <property type="evidence" value="ECO:0007669"/>
    <property type="project" value="InterPro"/>
</dbReference>
<evidence type="ECO:0000256" key="1">
    <source>
        <dbReference type="ARBA" id="ARBA00022679"/>
    </source>
</evidence>
<comment type="caution">
    <text evidence="4">The sequence shown here is derived from an EMBL/GenBank/DDBJ whole genome shotgun (WGS) entry which is preliminary data.</text>
</comment>
<dbReference type="Pfam" id="PF00583">
    <property type="entry name" value="Acetyltransf_1"/>
    <property type="match status" value="1"/>
</dbReference>
<dbReference type="InterPro" id="IPR000182">
    <property type="entry name" value="GNAT_dom"/>
</dbReference>
<dbReference type="InterPro" id="IPR016181">
    <property type="entry name" value="Acyl_CoA_acyltransferase"/>
</dbReference>
<evidence type="ECO:0000259" key="3">
    <source>
        <dbReference type="PROSITE" id="PS51186"/>
    </source>
</evidence>
<dbReference type="CDD" id="cd04301">
    <property type="entry name" value="NAT_SF"/>
    <property type="match status" value="1"/>
</dbReference>
<gene>
    <name evidence="4" type="ORF">AM231_16825</name>
</gene>
<organism evidence="4 5">
    <name type="scientific">Paenibacillus solani</name>
    <dbReference type="NCBI Taxonomy" id="1705565"/>
    <lineage>
        <taxon>Bacteria</taxon>
        <taxon>Bacillati</taxon>
        <taxon>Bacillota</taxon>
        <taxon>Bacilli</taxon>
        <taxon>Bacillales</taxon>
        <taxon>Paenibacillaceae</taxon>
        <taxon>Paenibacillus</taxon>
    </lineage>
</organism>
<keyword evidence="1 4" id="KW-0808">Transferase</keyword>
<dbReference type="Proteomes" id="UP000036932">
    <property type="component" value="Unassembled WGS sequence"/>
</dbReference>
<dbReference type="AlphaFoldDB" id="A0A0M1NZC7"/>
<name>A0A0M1NZC7_9BACL</name>
<protein>
    <submittedName>
        <fullName evidence="4">Acetyltransferase</fullName>
    </submittedName>
</protein>
<dbReference type="SUPFAM" id="SSF55729">
    <property type="entry name" value="Acyl-CoA N-acyltransferases (Nat)"/>
    <property type="match status" value="1"/>
</dbReference>
<keyword evidence="2" id="KW-0012">Acyltransferase</keyword>
<dbReference type="EMBL" id="LIUT01000002">
    <property type="protein sequence ID" value="KOR87576.1"/>
    <property type="molecule type" value="Genomic_DNA"/>
</dbReference>
<dbReference type="PROSITE" id="PS51186">
    <property type="entry name" value="GNAT"/>
    <property type="match status" value="1"/>
</dbReference>
<dbReference type="PATRIC" id="fig|1705565.3.peg.265"/>
<reference evidence="5" key="1">
    <citation type="submission" date="2015-08" db="EMBL/GenBank/DDBJ databases">
        <title>Genome sequencing project for genomic taxonomy and phylogenomics of Bacillus-like bacteria.</title>
        <authorList>
            <person name="Liu B."/>
            <person name="Wang J."/>
            <person name="Zhu Y."/>
            <person name="Liu G."/>
            <person name="Chen Q."/>
            <person name="Chen Z."/>
            <person name="Lan J."/>
            <person name="Che J."/>
            <person name="Ge C."/>
            <person name="Shi H."/>
            <person name="Pan Z."/>
            <person name="Liu X."/>
        </authorList>
    </citation>
    <scope>NUCLEOTIDE SEQUENCE [LARGE SCALE GENOMIC DNA]</scope>
    <source>
        <strain evidence="5">FJAT-22460</strain>
    </source>
</reference>
<evidence type="ECO:0000313" key="5">
    <source>
        <dbReference type="Proteomes" id="UP000036932"/>
    </source>
</evidence>
<evidence type="ECO:0000256" key="2">
    <source>
        <dbReference type="ARBA" id="ARBA00023315"/>
    </source>
</evidence>
<dbReference type="InterPro" id="IPR050680">
    <property type="entry name" value="YpeA/RimI_acetyltransf"/>
</dbReference>
<dbReference type="PANTHER" id="PTHR43420">
    <property type="entry name" value="ACETYLTRANSFERASE"/>
    <property type="match status" value="1"/>
</dbReference>
<accession>A0A0M1NZC7</accession>
<feature type="domain" description="N-acetyltransferase" evidence="3">
    <location>
        <begin position="177"/>
        <end position="313"/>
    </location>
</feature>
<dbReference type="Gene3D" id="3.40.630.30">
    <property type="match status" value="1"/>
</dbReference>
<dbReference type="RefSeq" id="WP_054403728.1">
    <property type="nucleotide sequence ID" value="NZ_LIUT01000002.1"/>
</dbReference>
<proteinExistence type="predicted"/>
<dbReference type="PANTHER" id="PTHR43420:SF12">
    <property type="entry name" value="N-ACETYLTRANSFERASE DOMAIN-CONTAINING PROTEIN"/>
    <property type="match status" value="1"/>
</dbReference>
<keyword evidence="5" id="KW-1185">Reference proteome</keyword>
<evidence type="ECO:0000313" key="4">
    <source>
        <dbReference type="EMBL" id="KOR87576.1"/>
    </source>
</evidence>